<comment type="caution">
    <text evidence="1">The sequence shown here is derived from an EMBL/GenBank/DDBJ whole genome shotgun (WGS) entry which is preliminary data.</text>
</comment>
<organism evidence="1 2">
    <name type="scientific">Macrolepiota fuliginosa MF-IS2</name>
    <dbReference type="NCBI Taxonomy" id="1400762"/>
    <lineage>
        <taxon>Eukaryota</taxon>
        <taxon>Fungi</taxon>
        <taxon>Dikarya</taxon>
        <taxon>Basidiomycota</taxon>
        <taxon>Agaricomycotina</taxon>
        <taxon>Agaricomycetes</taxon>
        <taxon>Agaricomycetidae</taxon>
        <taxon>Agaricales</taxon>
        <taxon>Agaricineae</taxon>
        <taxon>Agaricaceae</taxon>
        <taxon>Macrolepiota</taxon>
    </lineage>
</organism>
<gene>
    <name evidence="1" type="ORF">P691DRAFT_408499</name>
</gene>
<sequence length="178" mass="20494">MSTHALANFLGLDKGTFYAAIRRLHSVLDVPAAGGAHSCPIQFYHASFREFLKNPSRSGVFVLTEGEVFRDFVIPCIQWCNYRVGSNCRLNDRCCIEAPGLSWTLQDRREELYEEIGRFAKTACWRVCYRISKGDVTKVVDELHKFQFCHLRYVGEDFVQFVNWLHSLVSILELSCQC</sequence>
<keyword evidence="2" id="KW-1185">Reference proteome</keyword>
<protein>
    <submittedName>
        <fullName evidence="1">Uncharacterized protein</fullName>
    </submittedName>
</protein>
<dbReference type="EMBL" id="MU151468">
    <property type="protein sequence ID" value="KAF9443492.1"/>
    <property type="molecule type" value="Genomic_DNA"/>
</dbReference>
<reference evidence="1" key="1">
    <citation type="submission" date="2020-11" db="EMBL/GenBank/DDBJ databases">
        <authorList>
            <consortium name="DOE Joint Genome Institute"/>
            <person name="Ahrendt S."/>
            <person name="Riley R."/>
            <person name="Andreopoulos W."/>
            <person name="Labutti K."/>
            <person name="Pangilinan J."/>
            <person name="Ruiz-Duenas F.J."/>
            <person name="Barrasa J.M."/>
            <person name="Sanchez-Garcia M."/>
            <person name="Camarero S."/>
            <person name="Miyauchi S."/>
            <person name="Serrano A."/>
            <person name="Linde D."/>
            <person name="Babiker R."/>
            <person name="Drula E."/>
            <person name="Ayuso-Fernandez I."/>
            <person name="Pacheco R."/>
            <person name="Padilla G."/>
            <person name="Ferreira P."/>
            <person name="Barriuso J."/>
            <person name="Kellner H."/>
            <person name="Castanera R."/>
            <person name="Alfaro M."/>
            <person name="Ramirez L."/>
            <person name="Pisabarro A.G."/>
            <person name="Kuo A."/>
            <person name="Tritt A."/>
            <person name="Lipzen A."/>
            <person name="He G."/>
            <person name="Yan M."/>
            <person name="Ng V."/>
            <person name="Cullen D."/>
            <person name="Martin F."/>
            <person name="Rosso M.-N."/>
            <person name="Henrissat B."/>
            <person name="Hibbett D."/>
            <person name="Martinez A.T."/>
            <person name="Grigoriev I.V."/>
        </authorList>
    </citation>
    <scope>NUCLEOTIDE SEQUENCE</scope>
    <source>
        <strain evidence="1">MF-IS2</strain>
    </source>
</reference>
<name>A0A9P5X335_9AGAR</name>
<accession>A0A9P5X335</accession>
<dbReference type="Proteomes" id="UP000807342">
    <property type="component" value="Unassembled WGS sequence"/>
</dbReference>
<proteinExistence type="predicted"/>
<dbReference type="OrthoDB" id="3048899at2759"/>
<evidence type="ECO:0000313" key="1">
    <source>
        <dbReference type="EMBL" id="KAF9443492.1"/>
    </source>
</evidence>
<dbReference type="AlphaFoldDB" id="A0A9P5X335"/>
<evidence type="ECO:0000313" key="2">
    <source>
        <dbReference type="Proteomes" id="UP000807342"/>
    </source>
</evidence>